<name>A0AAE1CIR2_9GAST</name>
<keyword evidence="2" id="KW-1185">Reference proteome</keyword>
<dbReference type="AlphaFoldDB" id="A0AAE1CIR2"/>
<reference evidence="1" key="1">
    <citation type="journal article" date="2023" name="G3 (Bethesda)">
        <title>A reference genome for the long-term kleptoplast-retaining sea slug Elysia crispata morphotype clarki.</title>
        <authorList>
            <person name="Eastman K.E."/>
            <person name="Pendleton A.L."/>
            <person name="Shaikh M.A."/>
            <person name="Suttiyut T."/>
            <person name="Ogas R."/>
            <person name="Tomko P."/>
            <person name="Gavelis G."/>
            <person name="Widhalm J.R."/>
            <person name="Wisecaver J.H."/>
        </authorList>
    </citation>
    <scope>NUCLEOTIDE SEQUENCE</scope>
    <source>
        <strain evidence="1">ECLA1</strain>
    </source>
</reference>
<dbReference type="Proteomes" id="UP001283361">
    <property type="component" value="Unassembled WGS sequence"/>
</dbReference>
<accession>A0AAE1CIR2</accession>
<comment type="caution">
    <text evidence="1">The sequence shown here is derived from an EMBL/GenBank/DDBJ whole genome shotgun (WGS) entry which is preliminary data.</text>
</comment>
<dbReference type="EMBL" id="JAWDGP010008026">
    <property type="protein sequence ID" value="KAK3696932.1"/>
    <property type="molecule type" value="Genomic_DNA"/>
</dbReference>
<organism evidence="1 2">
    <name type="scientific">Elysia crispata</name>
    <name type="common">lettuce slug</name>
    <dbReference type="NCBI Taxonomy" id="231223"/>
    <lineage>
        <taxon>Eukaryota</taxon>
        <taxon>Metazoa</taxon>
        <taxon>Spiralia</taxon>
        <taxon>Lophotrochozoa</taxon>
        <taxon>Mollusca</taxon>
        <taxon>Gastropoda</taxon>
        <taxon>Heterobranchia</taxon>
        <taxon>Euthyneura</taxon>
        <taxon>Panpulmonata</taxon>
        <taxon>Sacoglossa</taxon>
        <taxon>Placobranchoidea</taxon>
        <taxon>Plakobranchidae</taxon>
        <taxon>Elysia</taxon>
    </lineage>
</organism>
<proteinExistence type="predicted"/>
<evidence type="ECO:0000313" key="1">
    <source>
        <dbReference type="EMBL" id="KAK3696932.1"/>
    </source>
</evidence>
<protein>
    <submittedName>
        <fullName evidence="1">Uncharacterized protein</fullName>
    </submittedName>
</protein>
<sequence>MTTTISQTGEMTTHLTDTRRWFKVKEENLYHCWVRADLGELMFSNCRTMDTQESARNSLVQKESIVRVSFDGRGVGSTIHQSA</sequence>
<gene>
    <name evidence="1" type="ORF">RRG08_023126</name>
</gene>
<evidence type="ECO:0000313" key="2">
    <source>
        <dbReference type="Proteomes" id="UP001283361"/>
    </source>
</evidence>